<dbReference type="AlphaFoldDB" id="A0A6J7NJP0"/>
<dbReference type="EMBL" id="CAFBOK010000157">
    <property type="protein sequence ID" value="CAB4990899.1"/>
    <property type="molecule type" value="Genomic_DNA"/>
</dbReference>
<evidence type="ECO:0000313" key="2">
    <source>
        <dbReference type="EMBL" id="CAB4990899.1"/>
    </source>
</evidence>
<protein>
    <submittedName>
        <fullName evidence="2">Unannotated protein</fullName>
    </submittedName>
</protein>
<accession>A0A6J7NJP0</accession>
<reference evidence="2" key="1">
    <citation type="submission" date="2020-05" db="EMBL/GenBank/DDBJ databases">
        <authorList>
            <person name="Chiriac C."/>
            <person name="Salcher M."/>
            <person name="Ghai R."/>
            <person name="Kavagutti S V."/>
        </authorList>
    </citation>
    <scope>NUCLEOTIDE SEQUENCE</scope>
</reference>
<proteinExistence type="predicted"/>
<organism evidence="2">
    <name type="scientific">freshwater metagenome</name>
    <dbReference type="NCBI Taxonomy" id="449393"/>
    <lineage>
        <taxon>unclassified sequences</taxon>
        <taxon>metagenomes</taxon>
        <taxon>ecological metagenomes</taxon>
    </lineage>
</organism>
<evidence type="ECO:0000256" key="1">
    <source>
        <dbReference type="SAM" id="MobiDB-lite"/>
    </source>
</evidence>
<feature type="region of interest" description="Disordered" evidence="1">
    <location>
        <begin position="1"/>
        <end position="40"/>
    </location>
</feature>
<gene>
    <name evidence="2" type="ORF">UFOPK3927_01295</name>
</gene>
<sequence>MGGDHRNGGVGPAKVVVTGSSQNVEAQRIEHVGSESTGPD</sequence>
<name>A0A6J7NJP0_9ZZZZ</name>